<evidence type="ECO:0000256" key="1">
    <source>
        <dbReference type="ARBA" id="ARBA00022741"/>
    </source>
</evidence>
<name>M4BM11_HYAAE</name>
<reference evidence="4" key="1">
    <citation type="journal article" date="2010" name="Science">
        <title>Signatures of adaptation to obligate biotrophy in the Hyaloperonospora arabidopsidis genome.</title>
        <authorList>
            <person name="Baxter L."/>
            <person name="Tripathy S."/>
            <person name="Ishaque N."/>
            <person name="Boot N."/>
            <person name="Cabral A."/>
            <person name="Kemen E."/>
            <person name="Thines M."/>
            <person name="Ah-Fong A."/>
            <person name="Anderson R."/>
            <person name="Badejoko W."/>
            <person name="Bittner-Eddy P."/>
            <person name="Boore J.L."/>
            <person name="Chibucos M.C."/>
            <person name="Coates M."/>
            <person name="Dehal P."/>
            <person name="Delehaunty K."/>
            <person name="Dong S."/>
            <person name="Downton P."/>
            <person name="Dumas B."/>
            <person name="Fabro G."/>
            <person name="Fronick C."/>
            <person name="Fuerstenberg S.I."/>
            <person name="Fulton L."/>
            <person name="Gaulin E."/>
            <person name="Govers F."/>
            <person name="Hughes L."/>
            <person name="Humphray S."/>
            <person name="Jiang R.H."/>
            <person name="Judelson H."/>
            <person name="Kamoun S."/>
            <person name="Kyung K."/>
            <person name="Meijer H."/>
            <person name="Minx P."/>
            <person name="Morris P."/>
            <person name="Nelson J."/>
            <person name="Phuntumart V."/>
            <person name="Qutob D."/>
            <person name="Rehmany A."/>
            <person name="Rougon-Cardoso A."/>
            <person name="Ryden P."/>
            <person name="Torto-Alalibo T."/>
            <person name="Studholme D."/>
            <person name="Wang Y."/>
            <person name="Win J."/>
            <person name="Wood J."/>
            <person name="Clifton S.W."/>
            <person name="Rogers J."/>
            <person name="Van den Ackerveken G."/>
            <person name="Jones J.D."/>
            <person name="McDowell J.M."/>
            <person name="Beynon J."/>
            <person name="Tyler B.M."/>
        </authorList>
    </citation>
    <scope>NUCLEOTIDE SEQUENCE [LARGE SCALE GENOMIC DNA]</scope>
    <source>
        <strain evidence="4">Emoy2</strain>
    </source>
</reference>
<evidence type="ECO:0000313" key="3">
    <source>
        <dbReference type="EnsemblProtists" id="HpaP807446"/>
    </source>
</evidence>
<dbReference type="Pfam" id="PF00025">
    <property type="entry name" value="Arf"/>
    <property type="match status" value="1"/>
</dbReference>
<dbReference type="InParanoid" id="M4BM11"/>
<dbReference type="EnsemblProtists" id="HpaT807446">
    <property type="protein sequence ID" value="HpaP807446"/>
    <property type="gene ID" value="HpaG807446"/>
</dbReference>
<proteinExistence type="predicted"/>
<sequence>MLNEDELRDSVLLVFSGKKDLPTGMSAAEMTYKLVLHGLCHHQWFFQVYRATMGDQKRQLAIKLWRSKALLSCPLRLKMWALCKC</sequence>
<keyword evidence="1" id="KW-0547">Nucleotide-binding</keyword>
<accession>M4BM11</accession>
<protein>
    <submittedName>
        <fullName evidence="3">Uncharacterized protein</fullName>
    </submittedName>
</protein>
<dbReference type="Gene3D" id="3.40.50.300">
    <property type="entry name" value="P-loop containing nucleotide triphosphate hydrolases"/>
    <property type="match status" value="1"/>
</dbReference>
<keyword evidence="4" id="KW-1185">Reference proteome</keyword>
<dbReference type="PANTHER" id="PTHR11711">
    <property type="entry name" value="ADP RIBOSYLATION FACTOR-RELATED"/>
    <property type="match status" value="1"/>
</dbReference>
<reference evidence="3" key="2">
    <citation type="submission" date="2015-06" db="UniProtKB">
        <authorList>
            <consortium name="EnsemblProtists"/>
        </authorList>
    </citation>
    <scope>IDENTIFICATION</scope>
    <source>
        <strain evidence="3">Emoy2</strain>
    </source>
</reference>
<dbReference type="EMBL" id="JH598405">
    <property type="status" value="NOT_ANNOTATED_CDS"/>
    <property type="molecule type" value="Genomic_DNA"/>
</dbReference>
<dbReference type="Proteomes" id="UP000011713">
    <property type="component" value="Unassembled WGS sequence"/>
</dbReference>
<dbReference type="InterPro" id="IPR027417">
    <property type="entry name" value="P-loop_NTPase"/>
</dbReference>
<keyword evidence="2" id="KW-0342">GTP-binding</keyword>
<evidence type="ECO:0000313" key="4">
    <source>
        <dbReference type="Proteomes" id="UP000011713"/>
    </source>
</evidence>
<dbReference type="HOGENOM" id="CLU_040729_17_0_1"/>
<dbReference type="GO" id="GO:0003924">
    <property type="term" value="F:GTPase activity"/>
    <property type="evidence" value="ECO:0007669"/>
    <property type="project" value="InterPro"/>
</dbReference>
<dbReference type="STRING" id="559515.M4BM11"/>
<dbReference type="InterPro" id="IPR006689">
    <property type="entry name" value="Small_GTPase_ARF/SAR"/>
</dbReference>
<dbReference type="InterPro" id="IPR024156">
    <property type="entry name" value="Small_GTPase_ARF"/>
</dbReference>
<organism evidence="3 4">
    <name type="scientific">Hyaloperonospora arabidopsidis (strain Emoy2)</name>
    <name type="common">Downy mildew agent</name>
    <name type="synonym">Peronospora arabidopsidis</name>
    <dbReference type="NCBI Taxonomy" id="559515"/>
    <lineage>
        <taxon>Eukaryota</taxon>
        <taxon>Sar</taxon>
        <taxon>Stramenopiles</taxon>
        <taxon>Oomycota</taxon>
        <taxon>Peronosporomycetes</taxon>
        <taxon>Peronosporales</taxon>
        <taxon>Peronosporaceae</taxon>
        <taxon>Hyaloperonospora</taxon>
    </lineage>
</organism>
<dbReference type="GO" id="GO:0005525">
    <property type="term" value="F:GTP binding"/>
    <property type="evidence" value="ECO:0007669"/>
    <property type="project" value="UniProtKB-KW"/>
</dbReference>
<evidence type="ECO:0000256" key="2">
    <source>
        <dbReference type="ARBA" id="ARBA00023134"/>
    </source>
</evidence>
<dbReference type="eggNOG" id="KOG0070">
    <property type="taxonomic scope" value="Eukaryota"/>
</dbReference>
<dbReference type="AlphaFoldDB" id="M4BM11"/>
<dbReference type="VEuPathDB" id="FungiDB:HpaG807446"/>